<dbReference type="GO" id="GO:0016705">
    <property type="term" value="F:oxidoreductase activity, acting on paired donors, with incorporation or reduction of molecular oxygen"/>
    <property type="evidence" value="ECO:0007669"/>
    <property type="project" value="InterPro"/>
</dbReference>
<evidence type="ECO:0000313" key="2">
    <source>
        <dbReference type="Proteomes" id="UP001150941"/>
    </source>
</evidence>
<name>A0A9W9NID9_9EURO</name>
<dbReference type="AlphaFoldDB" id="A0A9W9NID9"/>
<dbReference type="SUPFAM" id="SSF48264">
    <property type="entry name" value="Cytochrome P450"/>
    <property type="match status" value="1"/>
</dbReference>
<dbReference type="Proteomes" id="UP001150941">
    <property type="component" value="Unassembled WGS sequence"/>
</dbReference>
<dbReference type="GO" id="GO:0005506">
    <property type="term" value="F:iron ion binding"/>
    <property type="evidence" value="ECO:0007669"/>
    <property type="project" value="InterPro"/>
</dbReference>
<gene>
    <name evidence="1" type="ORF">N7468_009537</name>
</gene>
<dbReference type="EMBL" id="JAPQKS010000007">
    <property type="protein sequence ID" value="KAJ5220333.1"/>
    <property type="molecule type" value="Genomic_DNA"/>
</dbReference>
<dbReference type="RefSeq" id="XP_058327163.1">
    <property type="nucleotide sequence ID" value="XM_058478833.1"/>
</dbReference>
<dbReference type="OrthoDB" id="4355844at2759"/>
<dbReference type="GO" id="GO:0020037">
    <property type="term" value="F:heme binding"/>
    <property type="evidence" value="ECO:0007669"/>
    <property type="project" value="InterPro"/>
</dbReference>
<dbReference type="Gene3D" id="1.10.630.10">
    <property type="entry name" value="Cytochrome P450"/>
    <property type="match status" value="1"/>
</dbReference>
<sequence length="125" mass="13736">NHDGVSHGICDQHRPVHSDCLRLSLPLELPSIPLEVIPGPALASFTNAWRMVDVFNGRCDITHYQLHQKHGSVVRMGPNLLSLSDPSLISVVYNTKNPWLKSAMYNVNDAVVGGMRLKNLSLNAG</sequence>
<dbReference type="GeneID" id="83206136"/>
<dbReference type="InterPro" id="IPR036396">
    <property type="entry name" value="Cyt_P450_sf"/>
</dbReference>
<comment type="caution">
    <text evidence="1">The sequence shown here is derived from an EMBL/GenBank/DDBJ whole genome shotgun (WGS) entry which is preliminary data.</text>
</comment>
<dbReference type="GO" id="GO:0004497">
    <property type="term" value="F:monooxygenase activity"/>
    <property type="evidence" value="ECO:0007669"/>
    <property type="project" value="InterPro"/>
</dbReference>
<protein>
    <submittedName>
        <fullName evidence="1">Uncharacterized protein</fullName>
    </submittedName>
</protein>
<reference evidence="1" key="2">
    <citation type="journal article" date="2023" name="IMA Fungus">
        <title>Comparative genomic study of the Penicillium genus elucidates a diverse pangenome and 15 lateral gene transfer events.</title>
        <authorList>
            <person name="Petersen C."/>
            <person name="Sorensen T."/>
            <person name="Nielsen M.R."/>
            <person name="Sondergaard T.E."/>
            <person name="Sorensen J.L."/>
            <person name="Fitzpatrick D.A."/>
            <person name="Frisvad J.C."/>
            <person name="Nielsen K.L."/>
        </authorList>
    </citation>
    <scope>NUCLEOTIDE SEQUENCE</scope>
    <source>
        <strain evidence="1">IBT 19713</strain>
    </source>
</reference>
<reference evidence="1" key="1">
    <citation type="submission" date="2022-11" db="EMBL/GenBank/DDBJ databases">
        <authorList>
            <person name="Petersen C."/>
        </authorList>
    </citation>
    <scope>NUCLEOTIDE SEQUENCE</scope>
    <source>
        <strain evidence="1">IBT 19713</strain>
    </source>
</reference>
<keyword evidence="2" id="KW-1185">Reference proteome</keyword>
<organism evidence="1 2">
    <name type="scientific">Penicillium chermesinum</name>
    <dbReference type="NCBI Taxonomy" id="63820"/>
    <lineage>
        <taxon>Eukaryota</taxon>
        <taxon>Fungi</taxon>
        <taxon>Dikarya</taxon>
        <taxon>Ascomycota</taxon>
        <taxon>Pezizomycotina</taxon>
        <taxon>Eurotiomycetes</taxon>
        <taxon>Eurotiomycetidae</taxon>
        <taxon>Eurotiales</taxon>
        <taxon>Aspergillaceae</taxon>
        <taxon>Penicillium</taxon>
    </lineage>
</organism>
<feature type="non-terminal residue" evidence="1">
    <location>
        <position position="125"/>
    </location>
</feature>
<accession>A0A9W9NID9</accession>
<proteinExistence type="predicted"/>
<evidence type="ECO:0000313" key="1">
    <source>
        <dbReference type="EMBL" id="KAJ5220333.1"/>
    </source>
</evidence>